<evidence type="ECO:0000313" key="1">
    <source>
        <dbReference type="EMBL" id="GHC92875.1"/>
    </source>
</evidence>
<comment type="caution">
    <text evidence="1">The sequence shown here is derived from an EMBL/GenBank/DDBJ whole genome shotgun (WGS) entry which is preliminary data.</text>
</comment>
<dbReference type="Proteomes" id="UP000626210">
    <property type="component" value="Unassembled WGS sequence"/>
</dbReference>
<keyword evidence="2" id="KW-1185">Reference proteome</keyword>
<dbReference type="CDD" id="cd08026">
    <property type="entry name" value="DUF326"/>
    <property type="match status" value="1"/>
</dbReference>
<name>A0ABQ3G661_9BURK</name>
<dbReference type="InterPro" id="IPR044543">
    <property type="entry name" value="YHJQ-like"/>
</dbReference>
<reference evidence="2" key="1">
    <citation type="journal article" date="2019" name="Int. J. Syst. Evol. Microbiol.">
        <title>The Global Catalogue of Microorganisms (GCM) 10K type strain sequencing project: providing services to taxonomists for standard genome sequencing and annotation.</title>
        <authorList>
            <consortium name="The Broad Institute Genomics Platform"/>
            <consortium name="The Broad Institute Genome Sequencing Center for Infectious Disease"/>
            <person name="Wu L."/>
            <person name="Ma J."/>
        </authorList>
    </citation>
    <scope>NUCLEOTIDE SEQUENCE [LARGE SCALE GENOMIC DNA]</scope>
    <source>
        <strain evidence="2">KCTC 23314</strain>
    </source>
</reference>
<dbReference type="Gene3D" id="1.20.1270.360">
    <property type="match status" value="1"/>
</dbReference>
<gene>
    <name evidence="1" type="ORF">GCM10007320_43380</name>
</gene>
<dbReference type="PANTHER" id="PTHR37310:SF1">
    <property type="entry name" value="CYTOPLASMIC PROTEIN"/>
    <property type="match status" value="1"/>
</dbReference>
<dbReference type="Pfam" id="PF03860">
    <property type="entry name" value="Csp"/>
    <property type="match status" value="1"/>
</dbReference>
<evidence type="ECO:0000313" key="2">
    <source>
        <dbReference type="Proteomes" id="UP000626210"/>
    </source>
</evidence>
<dbReference type="PANTHER" id="PTHR37310">
    <property type="entry name" value="CYTOPLASMIC PROTEIN-RELATED"/>
    <property type="match status" value="1"/>
</dbReference>
<dbReference type="EMBL" id="BMYK01000016">
    <property type="protein sequence ID" value="GHC92875.1"/>
    <property type="molecule type" value="Genomic_DNA"/>
</dbReference>
<protein>
    <submittedName>
        <fullName evidence="1">Ferredoxin</fullName>
    </submittedName>
</protein>
<dbReference type="RefSeq" id="WP_189688981.1">
    <property type="nucleotide sequence ID" value="NZ_BMYK01000016.1"/>
</dbReference>
<accession>A0ABQ3G661</accession>
<sequence>MHQNQSHADTIKDCLECHRLCTEAIAHVLHGKSSHSESKHLVALLDCSQLCLLCADFMTRNSPHHAHICAECAEVCNACADLCEQHADPDGVMKQCAEACRKCAASCGHVHKGA</sequence>
<organism evidence="1 2">
    <name type="scientific">Pseudorhodoferax aquiterrae</name>
    <dbReference type="NCBI Taxonomy" id="747304"/>
    <lineage>
        <taxon>Bacteria</taxon>
        <taxon>Pseudomonadati</taxon>
        <taxon>Pseudomonadota</taxon>
        <taxon>Betaproteobacteria</taxon>
        <taxon>Burkholderiales</taxon>
        <taxon>Comamonadaceae</taxon>
    </lineage>
</organism>
<dbReference type="InterPro" id="IPR005560">
    <property type="entry name" value="Csp_YhjQ"/>
</dbReference>
<proteinExistence type="predicted"/>